<reference evidence="2 4" key="1">
    <citation type="submission" date="2018-06" db="EMBL/GenBank/DDBJ databases">
        <title>Occurrence of a novel blaKPC-2- and qnrS2- harbouring IncP6 plasmid from Aeromonas taiwanensis isolates recovered from the river sediments.</title>
        <authorList>
            <person name="Zheng B."/>
            <person name="Yu X."/>
            <person name="Xiao Y."/>
        </authorList>
    </citation>
    <scope>NUCLEOTIDE SEQUENCE [LARGE SCALE GENOMIC DNA]</scope>
    <source>
        <strain evidence="1 3">1713</strain>
        <strain evidence="2 4">198</strain>
    </source>
</reference>
<protein>
    <submittedName>
        <fullName evidence="2">Uncharacterized protein</fullName>
    </submittedName>
</protein>
<evidence type="ECO:0000313" key="4">
    <source>
        <dbReference type="Proteomes" id="UP000297914"/>
    </source>
</evidence>
<evidence type="ECO:0000313" key="2">
    <source>
        <dbReference type="EMBL" id="TFF83579.1"/>
    </source>
</evidence>
<dbReference type="AlphaFoldDB" id="A0A5F0KGY6"/>
<dbReference type="Proteomes" id="UP000297720">
    <property type="component" value="Unassembled WGS sequence"/>
</dbReference>
<name>A0A5F0KGY6_9GAMM</name>
<dbReference type="EMBL" id="QORK01000001">
    <property type="protein sequence ID" value="TFF83579.1"/>
    <property type="molecule type" value="Genomic_DNA"/>
</dbReference>
<evidence type="ECO:0000313" key="1">
    <source>
        <dbReference type="EMBL" id="TFF81324.1"/>
    </source>
</evidence>
<sequence length="66" mass="7815">MNEGADTRQMAGDRPPDRYKMVIFSDFVASGEPRADFIRTKNAKVEVGQNIFFDWLDHFFWRFLLI</sequence>
<proteinExistence type="predicted"/>
<keyword evidence="3" id="KW-1185">Reference proteome</keyword>
<dbReference type="Proteomes" id="UP000297914">
    <property type="component" value="Unassembled WGS sequence"/>
</dbReference>
<dbReference type="EMBL" id="QORL01000001">
    <property type="protein sequence ID" value="TFF81324.1"/>
    <property type="molecule type" value="Genomic_DNA"/>
</dbReference>
<comment type="caution">
    <text evidence="2">The sequence shown here is derived from an EMBL/GenBank/DDBJ whole genome shotgun (WGS) entry which is preliminary data.</text>
</comment>
<organism evidence="2 4">
    <name type="scientific">Aeromonas taiwanensis</name>
    <dbReference type="NCBI Taxonomy" id="633417"/>
    <lineage>
        <taxon>Bacteria</taxon>
        <taxon>Pseudomonadati</taxon>
        <taxon>Pseudomonadota</taxon>
        <taxon>Gammaproteobacteria</taxon>
        <taxon>Aeromonadales</taxon>
        <taxon>Aeromonadaceae</taxon>
        <taxon>Aeromonas</taxon>
    </lineage>
</organism>
<accession>A0A5F0KGY6</accession>
<gene>
    <name evidence="1" type="ORF">DRM93_00685</name>
    <name evidence="2" type="ORF">DRM94_00685</name>
</gene>
<evidence type="ECO:0000313" key="3">
    <source>
        <dbReference type="Proteomes" id="UP000297720"/>
    </source>
</evidence>